<dbReference type="InterPro" id="IPR036428">
    <property type="entry name" value="PCD_sf"/>
</dbReference>
<evidence type="ECO:0000256" key="4">
    <source>
        <dbReference type="ARBA" id="ARBA00023239"/>
    </source>
</evidence>
<dbReference type="EMBL" id="BTGB01000004">
    <property type="protein sequence ID" value="GMM46688.1"/>
    <property type="molecule type" value="Genomic_DNA"/>
</dbReference>
<dbReference type="EC" id="4.2.1.96" evidence="3"/>
<organism evidence="6 7">
    <name type="scientific">Pichia kluyveri</name>
    <name type="common">Yeast</name>
    <dbReference type="NCBI Taxonomy" id="36015"/>
    <lineage>
        <taxon>Eukaryota</taxon>
        <taxon>Fungi</taxon>
        <taxon>Dikarya</taxon>
        <taxon>Ascomycota</taxon>
        <taxon>Saccharomycotina</taxon>
        <taxon>Pichiomycetes</taxon>
        <taxon>Pichiales</taxon>
        <taxon>Pichiaceae</taxon>
        <taxon>Pichia</taxon>
    </lineage>
</organism>
<evidence type="ECO:0000256" key="5">
    <source>
        <dbReference type="ARBA" id="ARBA00030497"/>
    </source>
</evidence>
<gene>
    <name evidence="6" type="ORF">DAPK24_032630</name>
</gene>
<dbReference type="GO" id="GO:0008124">
    <property type="term" value="F:4-alpha-hydroxytetrahydrobiopterin dehydratase activity"/>
    <property type="evidence" value="ECO:0007669"/>
    <property type="project" value="UniProtKB-EC"/>
</dbReference>
<evidence type="ECO:0000256" key="3">
    <source>
        <dbReference type="ARBA" id="ARBA00013252"/>
    </source>
</evidence>
<accession>A0AAV5R657</accession>
<comment type="caution">
    <text evidence="6">The sequence shown here is derived from an EMBL/GenBank/DDBJ whole genome shotgun (WGS) entry which is preliminary data.</text>
</comment>
<protein>
    <recommendedName>
        <fullName evidence="3">4a-hydroxytetrahydrobiopterin dehydratase</fullName>
        <ecNumber evidence="3">4.2.1.96</ecNumber>
    </recommendedName>
    <alternativeName>
        <fullName evidence="5">4-alpha-hydroxy-tetrahydropterin dehydratase</fullName>
    </alternativeName>
</protein>
<evidence type="ECO:0000313" key="6">
    <source>
        <dbReference type="EMBL" id="GMM46688.1"/>
    </source>
</evidence>
<dbReference type="HAMAP" id="MF_00434">
    <property type="entry name" value="Pterin_4_alpha"/>
    <property type="match status" value="1"/>
</dbReference>
<sequence>MTKLVRLSSTELQNALKVLPQWRSVIRDGQMDHIRRKYQFKTFETSWAFLTRVAMKAHRMGHHPTIINNYNIVELELTTHDVGGISELDVKMAKLLDKAALEMS</sequence>
<evidence type="ECO:0000313" key="7">
    <source>
        <dbReference type="Proteomes" id="UP001378960"/>
    </source>
</evidence>
<dbReference type="InterPro" id="IPR001533">
    <property type="entry name" value="Pterin_deHydtase"/>
</dbReference>
<evidence type="ECO:0000256" key="1">
    <source>
        <dbReference type="ARBA" id="ARBA00001554"/>
    </source>
</evidence>
<reference evidence="6 7" key="1">
    <citation type="journal article" date="2023" name="Elife">
        <title>Identification of key yeast species and microbe-microbe interactions impacting larval growth of Drosophila in the wild.</title>
        <authorList>
            <person name="Mure A."/>
            <person name="Sugiura Y."/>
            <person name="Maeda R."/>
            <person name="Honda K."/>
            <person name="Sakurai N."/>
            <person name="Takahashi Y."/>
            <person name="Watada M."/>
            <person name="Katoh T."/>
            <person name="Gotoh A."/>
            <person name="Gotoh Y."/>
            <person name="Taniguchi I."/>
            <person name="Nakamura K."/>
            <person name="Hayashi T."/>
            <person name="Katayama T."/>
            <person name="Uemura T."/>
            <person name="Hattori Y."/>
        </authorList>
    </citation>
    <scope>NUCLEOTIDE SEQUENCE [LARGE SCALE GENOMIC DNA]</scope>
    <source>
        <strain evidence="6 7">PK-24</strain>
    </source>
</reference>
<dbReference type="PANTHER" id="PTHR12599:SF0">
    <property type="entry name" value="PTERIN-4-ALPHA-CARBINOLAMINE DEHYDRATASE"/>
    <property type="match status" value="1"/>
</dbReference>
<name>A0AAV5R657_PICKL</name>
<dbReference type="Pfam" id="PF01329">
    <property type="entry name" value="Pterin_4a"/>
    <property type="match status" value="1"/>
</dbReference>
<comment type="catalytic activity">
    <reaction evidence="1">
        <text>(4aS,6R)-4a-hydroxy-L-erythro-5,6,7,8-tetrahydrobiopterin = (6R)-L-erythro-6,7-dihydrobiopterin + H2O</text>
        <dbReference type="Rhea" id="RHEA:11920"/>
        <dbReference type="ChEBI" id="CHEBI:15377"/>
        <dbReference type="ChEBI" id="CHEBI:15642"/>
        <dbReference type="ChEBI" id="CHEBI:43120"/>
        <dbReference type="EC" id="4.2.1.96"/>
    </reaction>
</comment>
<dbReference type="Proteomes" id="UP001378960">
    <property type="component" value="Unassembled WGS sequence"/>
</dbReference>
<keyword evidence="4" id="KW-0456">Lyase</keyword>
<dbReference type="Gene3D" id="3.30.1360.20">
    <property type="entry name" value="Transcriptional coactivator/pterin dehydratase"/>
    <property type="match status" value="1"/>
</dbReference>
<keyword evidence="7" id="KW-1185">Reference proteome</keyword>
<dbReference type="PANTHER" id="PTHR12599">
    <property type="entry name" value="PTERIN-4-ALPHA-CARBINOLAMINE DEHYDRATASE"/>
    <property type="match status" value="1"/>
</dbReference>
<proteinExistence type="inferred from homology"/>
<evidence type="ECO:0000256" key="2">
    <source>
        <dbReference type="ARBA" id="ARBA00006472"/>
    </source>
</evidence>
<dbReference type="SUPFAM" id="SSF55248">
    <property type="entry name" value="PCD-like"/>
    <property type="match status" value="1"/>
</dbReference>
<dbReference type="GO" id="GO:0006729">
    <property type="term" value="P:tetrahydrobiopterin biosynthetic process"/>
    <property type="evidence" value="ECO:0007669"/>
    <property type="project" value="InterPro"/>
</dbReference>
<dbReference type="AlphaFoldDB" id="A0AAV5R657"/>
<dbReference type="CDD" id="cd00488">
    <property type="entry name" value="PCD_DCoH"/>
    <property type="match status" value="1"/>
</dbReference>
<comment type="similarity">
    <text evidence="2">Belongs to the pterin-4-alpha-carbinolamine dehydratase family.</text>
</comment>